<organism evidence="1 2">
    <name type="scientific">Brachionus plicatilis</name>
    <name type="common">Marine rotifer</name>
    <name type="synonym">Brachionus muelleri</name>
    <dbReference type="NCBI Taxonomy" id="10195"/>
    <lineage>
        <taxon>Eukaryota</taxon>
        <taxon>Metazoa</taxon>
        <taxon>Spiralia</taxon>
        <taxon>Gnathifera</taxon>
        <taxon>Rotifera</taxon>
        <taxon>Eurotatoria</taxon>
        <taxon>Monogononta</taxon>
        <taxon>Pseudotrocha</taxon>
        <taxon>Ploima</taxon>
        <taxon>Brachionidae</taxon>
        <taxon>Brachionus</taxon>
    </lineage>
</organism>
<dbReference type="EMBL" id="REGN01007676">
    <property type="protein sequence ID" value="RNA05545.1"/>
    <property type="molecule type" value="Genomic_DNA"/>
</dbReference>
<reference evidence="1 2" key="1">
    <citation type="journal article" date="2018" name="Sci. Rep.">
        <title>Genomic signatures of local adaptation to the degree of environmental predictability in rotifers.</title>
        <authorList>
            <person name="Franch-Gras L."/>
            <person name="Hahn C."/>
            <person name="Garcia-Roger E.M."/>
            <person name="Carmona M.J."/>
            <person name="Serra M."/>
            <person name="Gomez A."/>
        </authorList>
    </citation>
    <scope>NUCLEOTIDE SEQUENCE [LARGE SCALE GENOMIC DNA]</scope>
    <source>
        <strain evidence="1">HYR1</strain>
    </source>
</reference>
<evidence type="ECO:0000313" key="1">
    <source>
        <dbReference type="EMBL" id="RNA05545.1"/>
    </source>
</evidence>
<proteinExistence type="predicted"/>
<sequence>MYTDSCDWKKNCINLKLGMTYVNQLESLVAQRVQEDYIKQLTKDELKSLVPFKEFGKFIRDIRIKVNSHPSNSGYCVIFSGKAGAYKTTICDILAKSFGPYHT</sequence>
<keyword evidence="2" id="KW-1185">Reference proteome</keyword>
<gene>
    <name evidence="1" type="ORF">BpHYR1_030848</name>
</gene>
<dbReference type="Proteomes" id="UP000276133">
    <property type="component" value="Unassembled WGS sequence"/>
</dbReference>
<evidence type="ECO:0000313" key="2">
    <source>
        <dbReference type="Proteomes" id="UP000276133"/>
    </source>
</evidence>
<dbReference type="AlphaFoldDB" id="A0A3M7Q3G6"/>
<dbReference type="CDD" id="cd00590">
    <property type="entry name" value="RRM_SF"/>
    <property type="match status" value="1"/>
</dbReference>
<name>A0A3M7Q3G6_BRAPC</name>
<protein>
    <submittedName>
        <fullName evidence="1">Uncharacterized protein</fullName>
    </submittedName>
</protein>
<accession>A0A3M7Q3G6</accession>
<comment type="caution">
    <text evidence="1">The sequence shown here is derived from an EMBL/GenBank/DDBJ whole genome shotgun (WGS) entry which is preliminary data.</text>
</comment>